<keyword evidence="3" id="KW-1185">Reference proteome</keyword>
<evidence type="ECO:0000313" key="3">
    <source>
        <dbReference type="Proteomes" id="UP000005239"/>
    </source>
</evidence>
<proteinExistence type="predicted"/>
<protein>
    <submittedName>
        <fullName evidence="2">Uncharacterized protein</fullName>
    </submittedName>
</protein>
<accession>A0A2A6CGK3</accession>
<accession>A0A8R1UJH5</accession>
<name>A0A2A6CGK3_PRIPA</name>
<organism evidence="2 3">
    <name type="scientific">Pristionchus pacificus</name>
    <name type="common">Parasitic nematode worm</name>
    <dbReference type="NCBI Taxonomy" id="54126"/>
    <lineage>
        <taxon>Eukaryota</taxon>
        <taxon>Metazoa</taxon>
        <taxon>Ecdysozoa</taxon>
        <taxon>Nematoda</taxon>
        <taxon>Chromadorea</taxon>
        <taxon>Rhabditida</taxon>
        <taxon>Rhabditina</taxon>
        <taxon>Diplogasteromorpha</taxon>
        <taxon>Diplogasteroidea</taxon>
        <taxon>Neodiplogasteridae</taxon>
        <taxon>Pristionchus</taxon>
    </lineage>
</organism>
<reference evidence="3" key="1">
    <citation type="journal article" date="2008" name="Nat. Genet.">
        <title>The Pristionchus pacificus genome provides a unique perspective on nematode lifestyle and parasitism.</title>
        <authorList>
            <person name="Dieterich C."/>
            <person name="Clifton S.W."/>
            <person name="Schuster L.N."/>
            <person name="Chinwalla A."/>
            <person name="Delehaunty K."/>
            <person name="Dinkelacker I."/>
            <person name="Fulton L."/>
            <person name="Fulton R."/>
            <person name="Godfrey J."/>
            <person name="Minx P."/>
            <person name="Mitreva M."/>
            <person name="Roeseler W."/>
            <person name="Tian H."/>
            <person name="Witte H."/>
            <person name="Yang S.P."/>
            <person name="Wilson R.K."/>
            <person name="Sommer R.J."/>
        </authorList>
    </citation>
    <scope>NUCLEOTIDE SEQUENCE [LARGE SCALE GENOMIC DNA]</scope>
    <source>
        <strain evidence="3">PS312</strain>
    </source>
</reference>
<dbReference type="Proteomes" id="UP000005239">
    <property type="component" value="Unassembled WGS sequence"/>
</dbReference>
<feature type="region of interest" description="Disordered" evidence="1">
    <location>
        <begin position="567"/>
        <end position="653"/>
    </location>
</feature>
<sequence length="653" mass="73102">MQAPQGHGGGFVGGFQFLLGGPPRGAQARHVRPNVAHFGAGLMALNVAPPIMQNHPAPPPPADEPPGLPNGGVIDIACTAIKMESSRGGGMTGRIGDQLGVKGTLREYYDKFVIPSAPDAFSMCAPSEDILLWTAKGGQEIMVVNTRLQMITKIHQFRTAHSPTGIALSKRCALFTNDSGFVLIISPTDKTFRLAYDFELRFGINGQIFRGGHKMPGRSTHLLEDNETIVHLMAQPPLALYFRVSDMKDCVSRGDHTIVPFDVKNLANNLPSMVAGRLEPLESAIMKLGNRILLGNPIMNTDHLEWAWFDVKTREIRTERVHNGPNGQGPQLHPQFLLKLRLNPLNLNEIYVHIINTTGTETPRERRLAKGELWVMGMSTMNDTFVWKRRERPPSFDNPDFKQLTQTPMDWTRTPEGTMYVRWVDLEGVGPGDENLTDFRLARSFTLTRLENTGISPLASMASRAMQGFDCLSFPLPRRWNRRNTEECPMISNSDRCRACVTGVTTAADFLRYSTALLIHNTSHVYYDDELVYDDTEELIERQRQAITQMTKKTPFRSIFGSLFSNSTRMDNPVDDGSGDGGKMKMEGMEDDEEDDEPGPSNRLGRRGRRDSSSEEEKSAEQKEDKMRRNREEQLRRAAAGDRLIDSDDILAM</sequence>
<feature type="compositionally biased region" description="Acidic residues" evidence="1">
    <location>
        <begin position="589"/>
        <end position="598"/>
    </location>
</feature>
<evidence type="ECO:0000313" key="2">
    <source>
        <dbReference type="EnsemblMetazoa" id="PPA29220.1"/>
    </source>
</evidence>
<evidence type="ECO:0000256" key="1">
    <source>
        <dbReference type="SAM" id="MobiDB-lite"/>
    </source>
</evidence>
<reference evidence="2" key="2">
    <citation type="submission" date="2022-06" db="UniProtKB">
        <authorList>
            <consortium name="EnsemblMetazoa"/>
        </authorList>
    </citation>
    <scope>IDENTIFICATION</scope>
    <source>
        <strain evidence="2">PS312</strain>
    </source>
</reference>
<dbReference type="EnsemblMetazoa" id="PPA29220.1">
    <property type="protein sequence ID" value="PPA29220.1"/>
    <property type="gene ID" value="WBGene00118774"/>
</dbReference>
<dbReference type="AlphaFoldDB" id="A0A2A6CGK3"/>
<gene>
    <name evidence="2" type="primary">WBGene00118774</name>
</gene>
<feature type="compositionally biased region" description="Basic and acidic residues" evidence="1">
    <location>
        <begin position="610"/>
        <end position="646"/>
    </location>
</feature>